<name>A0A9X2E6D1_9NOCA</name>
<gene>
    <name evidence="1" type="ORF">NDR86_15840</name>
</gene>
<organism evidence="1 2">
    <name type="scientific">Nocardia pulmonis</name>
    <dbReference type="NCBI Taxonomy" id="2951408"/>
    <lineage>
        <taxon>Bacteria</taxon>
        <taxon>Bacillati</taxon>
        <taxon>Actinomycetota</taxon>
        <taxon>Actinomycetes</taxon>
        <taxon>Mycobacteriales</taxon>
        <taxon>Nocardiaceae</taxon>
        <taxon>Nocardia</taxon>
    </lineage>
</organism>
<dbReference type="EMBL" id="JAMRXG010000006">
    <property type="protein sequence ID" value="MCM6774947.1"/>
    <property type="molecule type" value="Genomic_DNA"/>
</dbReference>
<keyword evidence="2" id="KW-1185">Reference proteome</keyword>
<evidence type="ECO:0000313" key="1">
    <source>
        <dbReference type="EMBL" id="MCM6774947.1"/>
    </source>
</evidence>
<proteinExistence type="predicted"/>
<comment type="caution">
    <text evidence="1">The sequence shown here is derived from an EMBL/GenBank/DDBJ whole genome shotgun (WGS) entry which is preliminary data.</text>
</comment>
<dbReference type="RefSeq" id="WP_251912861.1">
    <property type="nucleotide sequence ID" value="NZ_JAMRXG010000006.1"/>
</dbReference>
<sequence>MSSGQQPRQPRFFSRMKYRAAKRHQRAAFGRSLRCGRQLLLDRATAAAITAIILGTSRAHQP</sequence>
<reference evidence="1" key="1">
    <citation type="submission" date="2022-06" db="EMBL/GenBank/DDBJ databases">
        <title>Novel species in genus nocardia.</title>
        <authorList>
            <person name="Li F."/>
        </authorList>
    </citation>
    <scope>NUCLEOTIDE SEQUENCE</scope>
    <source>
        <strain evidence="1">CDC141</strain>
    </source>
</reference>
<evidence type="ECO:0000313" key="2">
    <source>
        <dbReference type="Proteomes" id="UP001139157"/>
    </source>
</evidence>
<accession>A0A9X2E6D1</accession>
<protein>
    <submittedName>
        <fullName evidence="1">Uncharacterized protein</fullName>
    </submittedName>
</protein>
<dbReference type="Proteomes" id="UP001139157">
    <property type="component" value="Unassembled WGS sequence"/>
</dbReference>
<dbReference type="AlphaFoldDB" id="A0A9X2E6D1"/>